<dbReference type="Pfam" id="PF10282">
    <property type="entry name" value="Lactonase"/>
    <property type="match status" value="1"/>
</dbReference>
<sequence>MARPAGRLETAAAPALLAALPALALLAALPVLLCGCGGPSSPAPTPAPPQCVPPTPAPTTDARTKVETITTVLVGSGGCDGQDAACKDNKTLEAMVVSLGVDGEGALVSQQRCWTVPGLPAWLAVRGPAGGARGCLFAVYPDTSSIGIFQLELDSLNGGTTAKMVSSVATKGVNPVFGDVALEGKYLVVADYHGPDDVKSSDGAGVESFAISADCGLKFVDFREHSGGSGKVPDRQAGAHPHSAVAWGPDLVFVCDLGADKIFSYRVEANGSLSVLSSVDTAAGFGPRHSVPHPTKPMLFVVGEMGCEVLTYNIDETTGTLTLASSVSTKPNTDPPSYGSKAAEVVISPDGLHVYASNRAFSPGFRHTVAVFRLMDGGVLEPIQQMDCPSFPRGMAMTPDGKALLVASQTDGSVVSYQVDPETGLLGEVISTQEGPLGAAAFAVLPELPAAPSELSV</sequence>
<evidence type="ECO:0000256" key="2">
    <source>
        <dbReference type="SAM" id="SignalP"/>
    </source>
</evidence>
<dbReference type="InterPro" id="IPR050282">
    <property type="entry name" value="Cycloisomerase_2"/>
</dbReference>
<dbReference type="Gene3D" id="2.130.10.10">
    <property type="entry name" value="YVTN repeat-like/Quinoprotein amine dehydrogenase"/>
    <property type="match status" value="1"/>
</dbReference>
<comment type="caution">
    <text evidence="3">The sequence shown here is derived from an EMBL/GenBank/DDBJ whole genome shotgun (WGS) entry which is preliminary data.</text>
</comment>
<gene>
    <name evidence="3" type="ORF">PCOR1329_LOCUS16131</name>
</gene>
<evidence type="ECO:0000313" key="3">
    <source>
        <dbReference type="EMBL" id="CAK0811585.1"/>
    </source>
</evidence>
<protein>
    <recommendedName>
        <fullName evidence="5">6-phosphogluconolactonase</fullName>
    </recommendedName>
</protein>
<comment type="similarity">
    <text evidence="1">Belongs to the cycloisomerase 2 family.</text>
</comment>
<dbReference type="InterPro" id="IPR011045">
    <property type="entry name" value="N2O_reductase_N"/>
</dbReference>
<feature type="signal peptide" evidence="2">
    <location>
        <begin position="1"/>
        <end position="34"/>
    </location>
</feature>
<dbReference type="EMBL" id="CAUYUJ010004925">
    <property type="protein sequence ID" value="CAK0811585.1"/>
    <property type="molecule type" value="Genomic_DNA"/>
</dbReference>
<feature type="chain" id="PRO_5047396520" description="6-phosphogluconolactonase" evidence="2">
    <location>
        <begin position="35"/>
        <end position="457"/>
    </location>
</feature>
<dbReference type="Proteomes" id="UP001189429">
    <property type="component" value="Unassembled WGS sequence"/>
</dbReference>
<dbReference type="PANTHER" id="PTHR30344">
    <property type="entry name" value="6-PHOSPHOGLUCONOLACTONASE-RELATED"/>
    <property type="match status" value="1"/>
</dbReference>
<evidence type="ECO:0008006" key="5">
    <source>
        <dbReference type="Google" id="ProtNLM"/>
    </source>
</evidence>
<organism evidence="3 4">
    <name type="scientific">Prorocentrum cordatum</name>
    <dbReference type="NCBI Taxonomy" id="2364126"/>
    <lineage>
        <taxon>Eukaryota</taxon>
        <taxon>Sar</taxon>
        <taxon>Alveolata</taxon>
        <taxon>Dinophyceae</taxon>
        <taxon>Prorocentrales</taxon>
        <taxon>Prorocentraceae</taxon>
        <taxon>Prorocentrum</taxon>
    </lineage>
</organism>
<evidence type="ECO:0000313" key="4">
    <source>
        <dbReference type="Proteomes" id="UP001189429"/>
    </source>
</evidence>
<keyword evidence="4" id="KW-1185">Reference proteome</keyword>
<dbReference type="InterPro" id="IPR015943">
    <property type="entry name" value="WD40/YVTN_repeat-like_dom_sf"/>
</dbReference>
<evidence type="ECO:0000256" key="1">
    <source>
        <dbReference type="ARBA" id="ARBA00005564"/>
    </source>
</evidence>
<reference evidence="3" key="1">
    <citation type="submission" date="2023-10" db="EMBL/GenBank/DDBJ databases">
        <authorList>
            <person name="Chen Y."/>
            <person name="Shah S."/>
            <person name="Dougan E. K."/>
            <person name="Thang M."/>
            <person name="Chan C."/>
        </authorList>
    </citation>
    <scope>NUCLEOTIDE SEQUENCE [LARGE SCALE GENOMIC DNA]</scope>
</reference>
<proteinExistence type="inferred from homology"/>
<dbReference type="InterPro" id="IPR019405">
    <property type="entry name" value="Lactonase_7-beta_prop"/>
</dbReference>
<keyword evidence="2" id="KW-0732">Signal</keyword>
<dbReference type="SUPFAM" id="SSF50974">
    <property type="entry name" value="Nitrous oxide reductase, N-terminal domain"/>
    <property type="match status" value="1"/>
</dbReference>
<accession>A0ABN9QYU6</accession>
<dbReference type="PANTHER" id="PTHR30344:SF1">
    <property type="entry name" value="6-PHOSPHOGLUCONOLACTONASE"/>
    <property type="match status" value="1"/>
</dbReference>
<name>A0ABN9QYU6_9DINO</name>